<dbReference type="GO" id="GO:0005829">
    <property type="term" value="C:cytosol"/>
    <property type="evidence" value="ECO:0007669"/>
    <property type="project" value="TreeGrafter"/>
</dbReference>
<dbReference type="InterPro" id="IPR002020">
    <property type="entry name" value="Citrate_synthase"/>
</dbReference>
<dbReference type="InterPro" id="IPR036969">
    <property type="entry name" value="Citrate_synthase_sf"/>
</dbReference>
<evidence type="ECO:0000256" key="1">
    <source>
        <dbReference type="ARBA" id="ARBA00005163"/>
    </source>
</evidence>
<evidence type="ECO:0000256" key="5">
    <source>
        <dbReference type="RuleBase" id="RU003406"/>
    </source>
</evidence>
<dbReference type="NCBIfam" id="NF010635">
    <property type="entry name" value="PRK14032.1"/>
    <property type="match status" value="1"/>
</dbReference>
<keyword evidence="4 5" id="KW-0808">Transferase</keyword>
<sequence length="450" mass="51845">MAMIDNNICLAQFYGKSQNYTKISRTLYNKYNVKRGLRNEDHTGVLVGLTRIADVIGYTRDDTGNKINCNGVLYYRGIDINELVTNDIYQKYLYEQASFLLLFGYLPTTKELDDFCSILQKNYELPHEFLEMNLLRLPGKHLMNKLQHALLTLYNYDSDPDNTEVYPTLQKGLNIMGKLPSIAVYAYMSKMHYYHRKSLIIHYPRADYSTAENILSILRPQSTFTPQESRLLDLLLFLHADHGGGTNSTFTNVVVSSTNTDLYSSMAASIGALKGSRHGGANIKVSLMMEEIIKTLGLHASEKEIKKIIEKIINHEFFDNQGLIYGFGHAVYTLTDPRAELIKMYCQQLSKERTEVKELFDFYVRFEKLAKSFLSERNQTAVCTNVDFYSGFAYQLLGIPRDLYTPLFVISRFVGWLAHNIEHKLYDNRIVRPATKYVGNTESYIPWEER</sequence>
<dbReference type="GO" id="GO:0036440">
    <property type="term" value="F:citrate synthase activity"/>
    <property type="evidence" value="ECO:0007669"/>
    <property type="project" value="UniProtKB-EC"/>
</dbReference>
<organism evidence="6 7">
    <name type="scientific">Megasphaera hutchinsoni</name>
    <dbReference type="NCBI Taxonomy" id="1588748"/>
    <lineage>
        <taxon>Bacteria</taxon>
        <taxon>Bacillati</taxon>
        <taxon>Bacillota</taxon>
        <taxon>Negativicutes</taxon>
        <taxon>Veillonellales</taxon>
        <taxon>Veillonellaceae</taxon>
        <taxon>Megasphaera</taxon>
    </lineage>
</organism>
<dbReference type="STRING" id="1588748.HMPREF3182_01257"/>
<dbReference type="InterPro" id="IPR016142">
    <property type="entry name" value="Citrate_synth-like_lrg_a-sub"/>
</dbReference>
<accession>A0A134CE76</accession>
<dbReference type="GO" id="GO:0005975">
    <property type="term" value="P:carbohydrate metabolic process"/>
    <property type="evidence" value="ECO:0007669"/>
    <property type="project" value="TreeGrafter"/>
</dbReference>
<dbReference type="PROSITE" id="PS00480">
    <property type="entry name" value="CITRATE_SYNTHASE"/>
    <property type="match status" value="1"/>
</dbReference>
<comment type="caution">
    <text evidence="6">The sequence shown here is derived from an EMBL/GenBank/DDBJ whole genome shotgun (WGS) entry which is preliminary data.</text>
</comment>
<dbReference type="Pfam" id="PF00285">
    <property type="entry name" value="Citrate_synt"/>
    <property type="match status" value="1"/>
</dbReference>
<proteinExistence type="inferred from homology"/>
<dbReference type="PANTHER" id="PTHR11739">
    <property type="entry name" value="CITRATE SYNTHASE"/>
    <property type="match status" value="1"/>
</dbReference>
<dbReference type="PATRIC" id="fig|1588748.3.peg.1214"/>
<keyword evidence="7" id="KW-1185">Reference proteome</keyword>
<protein>
    <recommendedName>
        <fullName evidence="3">citrate synthase (unknown stereospecificity)</fullName>
        <ecNumber evidence="3">2.3.3.16</ecNumber>
    </recommendedName>
</protein>
<dbReference type="PANTHER" id="PTHR11739:SF4">
    <property type="entry name" value="CITRATE SYNTHASE, PEROXISOMAL"/>
    <property type="match status" value="1"/>
</dbReference>
<comment type="similarity">
    <text evidence="2 5">Belongs to the citrate synthase family.</text>
</comment>
<reference evidence="7" key="1">
    <citation type="submission" date="2016-01" db="EMBL/GenBank/DDBJ databases">
        <authorList>
            <person name="Mitreva M."/>
            <person name="Pepin K.H."/>
            <person name="Mihindukulasuriya K.A."/>
            <person name="Fulton R."/>
            <person name="Fronick C."/>
            <person name="O'Laughlin M."/>
            <person name="Miner T."/>
            <person name="Herter B."/>
            <person name="Rosa B.A."/>
            <person name="Cordes M."/>
            <person name="Tomlinson C."/>
            <person name="Wollam A."/>
            <person name="Palsikar V.B."/>
            <person name="Mardis E.R."/>
            <person name="Wilson R.K."/>
        </authorList>
    </citation>
    <scope>NUCLEOTIDE SEQUENCE [LARGE SCALE GENOMIC DNA]</scope>
    <source>
        <strain evidence="7">KA00182</strain>
    </source>
</reference>
<comment type="pathway">
    <text evidence="1">Carbohydrate metabolism; tricarboxylic acid cycle.</text>
</comment>
<evidence type="ECO:0000256" key="2">
    <source>
        <dbReference type="ARBA" id="ARBA00010566"/>
    </source>
</evidence>
<dbReference type="UniPathway" id="UPA00223"/>
<evidence type="ECO:0000313" key="6">
    <source>
        <dbReference type="EMBL" id="KXB90502.1"/>
    </source>
</evidence>
<evidence type="ECO:0000256" key="3">
    <source>
        <dbReference type="ARBA" id="ARBA00012972"/>
    </source>
</evidence>
<dbReference type="Proteomes" id="UP000070160">
    <property type="component" value="Unassembled WGS sequence"/>
</dbReference>
<name>A0A134CE76_9FIRM</name>
<dbReference type="GO" id="GO:0006099">
    <property type="term" value="P:tricarboxylic acid cycle"/>
    <property type="evidence" value="ECO:0007669"/>
    <property type="project" value="UniProtKB-UniPathway"/>
</dbReference>
<dbReference type="Gene3D" id="1.10.230.10">
    <property type="entry name" value="Cytochrome P450-Terp, domain 2"/>
    <property type="match status" value="1"/>
</dbReference>
<dbReference type="InterPro" id="IPR016143">
    <property type="entry name" value="Citrate_synth-like_sm_a-sub"/>
</dbReference>
<dbReference type="AlphaFoldDB" id="A0A134CE76"/>
<dbReference type="Gene3D" id="1.10.580.10">
    <property type="entry name" value="Citrate Synthase, domain 1"/>
    <property type="match status" value="1"/>
</dbReference>
<dbReference type="EC" id="2.3.3.16" evidence="3"/>
<dbReference type="EMBL" id="LSDT01000046">
    <property type="protein sequence ID" value="KXB90502.1"/>
    <property type="molecule type" value="Genomic_DNA"/>
</dbReference>
<gene>
    <name evidence="6" type="ORF">HMPREF3182_01257</name>
</gene>
<dbReference type="InterPro" id="IPR019810">
    <property type="entry name" value="Citrate_synthase_AS"/>
</dbReference>
<dbReference type="PRINTS" id="PR00143">
    <property type="entry name" value="CITRTSNTHASE"/>
</dbReference>
<evidence type="ECO:0000313" key="7">
    <source>
        <dbReference type="Proteomes" id="UP000070160"/>
    </source>
</evidence>
<evidence type="ECO:0000256" key="4">
    <source>
        <dbReference type="ARBA" id="ARBA00022679"/>
    </source>
</evidence>
<dbReference type="SUPFAM" id="SSF48256">
    <property type="entry name" value="Citrate synthase"/>
    <property type="match status" value="1"/>
</dbReference>